<sequence>MKKHKIMSSSADAMLSTLDDLDRGDISRILYHLFQRLDNLEEGFPLQSPKQQRRKNKTSQAKFAPPLPENGKLERHVESSVEIVALANFLLCSAGRPQLPLDRPYKKQLKTQRQLSTSTYHLVGLTTHRRQATKPNSHAVNDHASPNQLTSTLPTSTHHLRQATPQQSSRTEEIISQTINCCRDLLILTVVACGRIIGPDDRKRDMV</sequence>
<proteinExistence type="predicted"/>
<comment type="caution">
    <text evidence="2">The sequence shown here is derived from an EMBL/GenBank/DDBJ whole genome shotgun (WGS) entry which is preliminary data.</text>
</comment>
<feature type="compositionally biased region" description="Polar residues" evidence="1">
    <location>
        <begin position="133"/>
        <end position="148"/>
    </location>
</feature>
<evidence type="ECO:0000313" key="3">
    <source>
        <dbReference type="Proteomes" id="UP001303046"/>
    </source>
</evidence>
<dbReference type="Proteomes" id="UP001303046">
    <property type="component" value="Unassembled WGS sequence"/>
</dbReference>
<gene>
    <name evidence="2" type="primary">Necator_chrIV.g14921</name>
    <name evidence="2" type="ORF">RB195_001626</name>
</gene>
<accession>A0ABR1DF74</accession>
<protein>
    <submittedName>
        <fullName evidence="2">Uncharacterized protein</fullName>
    </submittedName>
</protein>
<feature type="region of interest" description="Disordered" evidence="1">
    <location>
        <begin position="131"/>
        <end position="171"/>
    </location>
</feature>
<organism evidence="2 3">
    <name type="scientific">Necator americanus</name>
    <name type="common">Human hookworm</name>
    <dbReference type="NCBI Taxonomy" id="51031"/>
    <lineage>
        <taxon>Eukaryota</taxon>
        <taxon>Metazoa</taxon>
        <taxon>Ecdysozoa</taxon>
        <taxon>Nematoda</taxon>
        <taxon>Chromadorea</taxon>
        <taxon>Rhabditida</taxon>
        <taxon>Rhabditina</taxon>
        <taxon>Rhabditomorpha</taxon>
        <taxon>Strongyloidea</taxon>
        <taxon>Ancylostomatidae</taxon>
        <taxon>Bunostominae</taxon>
        <taxon>Necator</taxon>
    </lineage>
</organism>
<reference evidence="2 3" key="1">
    <citation type="submission" date="2023-08" db="EMBL/GenBank/DDBJ databases">
        <title>A Necator americanus chromosomal reference genome.</title>
        <authorList>
            <person name="Ilik V."/>
            <person name="Petrzelkova K.J."/>
            <person name="Pardy F."/>
            <person name="Fuh T."/>
            <person name="Niatou-Singa F.S."/>
            <person name="Gouil Q."/>
            <person name="Baker L."/>
            <person name="Ritchie M.E."/>
            <person name="Jex A.R."/>
            <person name="Gazzola D."/>
            <person name="Li H."/>
            <person name="Toshio Fujiwara R."/>
            <person name="Zhan B."/>
            <person name="Aroian R.V."/>
            <person name="Pafco B."/>
            <person name="Schwarz E.M."/>
        </authorList>
    </citation>
    <scope>NUCLEOTIDE SEQUENCE [LARGE SCALE GENOMIC DNA]</scope>
    <source>
        <strain evidence="2 3">Aroian</strain>
        <tissue evidence="2">Whole animal</tissue>
    </source>
</reference>
<name>A0ABR1DF74_NECAM</name>
<dbReference type="EMBL" id="JAVFWL010000004">
    <property type="protein sequence ID" value="KAK6749136.1"/>
    <property type="molecule type" value="Genomic_DNA"/>
</dbReference>
<feature type="region of interest" description="Disordered" evidence="1">
    <location>
        <begin position="44"/>
        <end position="71"/>
    </location>
</feature>
<evidence type="ECO:0000256" key="1">
    <source>
        <dbReference type="SAM" id="MobiDB-lite"/>
    </source>
</evidence>
<keyword evidence="3" id="KW-1185">Reference proteome</keyword>
<evidence type="ECO:0000313" key="2">
    <source>
        <dbReference type="EMBL" id="KAK6749136.1"/>
    </source>
</evidence>